<keyword evidence="5 7" id="KW-1133">Transmembrane helix</keyword>
<organism evidence="9 10">
    <name type="scientific">Pedobacter endophyticus</name>
    <dbReference type="NCBI Taxonomy" id="2789740"/>
    <lineage>
        <taxon>Bacteria</taxon>
        <taxon>Pseudomonadati</taxon>
        <taxon>Bacteroidota</taxon>
        <taxon>Sphingobacteriia</taxon>
        <taxon>Sphingobacteriales</taxon>
        <taxon>Sphingobacteriaceae</taxon>
        <taxon>Pedobacter</taxon>
    </lineage>
</organism>
<evidence type="ECO:0000313" key="10">
    <source>
        <dbReference type="Proteomes" id="UP000594759"/>
    </source>
</evidence>
<feature type="transmembrane region" description="Helical" evidence="7">
    <location>
        <begin position="106"/>
        <end position="127"/>
    </location>
</feature>
<feature type="transmembrane region" description="Helical" evidence="7">
    <location>
        <begin position="282"/>
        <end position="306"/>
    </location>
</feature>
<evidence type="ECO:0000256" key="6">
    <source>
        <dbReference type="ARBA" id="ARBA00023136"/>
    </source>
</evidence>
<sequence>MKSRHVFILISILIVCDAIAINSAFGILFFSGVIKSRDFGGMANCLMLLNITWMLSAIINTTYSFKNVQTTELLFKKSAFTFILQVVLMFGIGYFTLNIIVIPQSILYTLLLSFSAITLIRFVTYIFERYYLKMDLYKKNIAIIGNQDLGSKLEKYFRSNRLSVNFTGYYGELAEDTALAEQPLSQLKKTIRYAIENDLDEVYTTQFPDQCAELNEVISLAEQNCVRVKFVTSFIKYKREEENFKSANYRLSSYYDGIPILVTRKEPLTALRNRIIKRTFDILFSLAVIIFILSWFLPLMMVLIMLESKGNAIFAQLRSGRDNRAFFCYKFRSMRMNTLSNTKQAERNDPRITRLGAFMRKTSIDELPQFFNVLFGDMSIVGPRPHMLKHTEEYSKLIDQYMIRQFIKPGITGWAQVNGFRGETKEPGQMLARVKHDIWYMENWSLLQDIKIIYKTVANAVKGEENAF</sequence>
<dbReference type="RefSeq" id="WP_196097810.1">
    <property type="nucleotide sequence ID" value="NZ_CP064939.1"/>
</dbReference>
<keyword evidence="3 9" id="KW-0808">Transferase</keyword>
<comment type="similarity">
    <text evidence="2">Belongs to the bacterial sugar transferase family.</text>
</comment>
<gene>
    <name evidence="9" type="ORF">IZT61_14855</name>
</gene>
<keyword evidence="4 7" id="KW-0812">Transmembrane</keyword>
<evidence type="ECO:0000256" key="5">
    <source>
        <dbReference type="ARBA" id="ARBA00022989"/>
    </source>
</evidence>
<dbReference type="AlphaFoldDB" id="A0A7U3Q4C2"/>
<name>A0A7U3Q4C2_9SPHI</name>
<dbReference type="GO" id="GO:0016780">
    <property type="term" value="F:phosphotransferase activity, for other substituted phosphate groups"/>
    <property type="evidence" value="ECO:0007669"/>
    <property type="project" value="TreeGrafter"/>
</dbReference>
<evidence type="ECO:0000313" key="9">
    <source>
        <dbReference type="EMBL" id="QPH38365.1"/>
    </source>
</evidence>
<keyword evidence="6 7" id="KW-0472">Membrane</keyword>
<feature type="transmembrane region" description="Helical" evidence="7">
    <location>
        <begin position="79"/>
        <end position="100"/>
    </location>
</feature>
<dbReference type="GO" id="GO:0016020">
    <property type="term" value="C:membrane"/>
    <property type="evidence" value="ECO:0007669"/>
    <property type="project" value="UniProtKB-SubCell"/>
</dbReference>
<evidence type="ECO:0000256" key="4">
    <source>
        <dbReference type="ARBA" id="ARBA00022692"/>
    </source>
</evidence>
<proteinExistence type="inferred from homology"/>
<dbReference type="EMBL" id="CP064939">
    <property type="protein sequence ID" value="QPH38365.1"/>
    <property type="molecule type" value="Genomic_DNA"/>
</dbReference>
<dbReference type="InterPro" id="IPR003362">
    <property type="entry name" value="Bact_transf"/>
</dbReference>
<dbReference type="Proteomes" id="UP000594759">
    <property type="component" value="Chromosome"/>
</dbReference>
<dbReference type="PANTHER" id="PTHR30576">
    <property type="entry name" value="COLANIC BIOSYNTHESIS UDP-GLUCOSE LIPID CARRIER TRANSFERASE"/>
    <property type="match status" value="1"/>
</dbReference>
<dbReference type="InterPro" id="IPR017475">
    <property type="entry name" value="EPS_sugar_tfrase"/>
</dbReference>
<feature type="transmembrane region" description="Helical" evidence="7">
    <location>
        <begin position="39"/>
        <end position="59"/>
    </location>
</feature>
<dbReference type="Pfam" id="PF02397">
    <property type="entry name" value="Bac_transf"/>
    <property type="match status" value="1"/>
</dbReference>
<accession>A0A7U3Q4C2</accession>
<comment type="subcellular location">
    <subcellularLocation>
        <location evidence="1">Membrane</location>
        <topology evidence="1">Multi-pass membrane protein</topology>
    </subcellularLocation>
</comment>
<evidence type="ECO:0000256" key="7">
    <source>
        <dbReference type="SAM" id="Phobius"/>
    </source>
</evidence>
<dbReference type="KEGG" id="pex:IZT61_14855"/>
<dbReference type="NCBIfam" id="TIGR03025">
    <property type="entry name" value="EPS_sugtrans"/>
    <property type="match status" value="1"/>
</dbReference>
<reference evidence="9 10" key="1">
    <citation type="submission" date="2020-11" db="EMBL/GenBank/DDBJ databases">
        <title>Pedobacter endophytica, an endophytic bacteria isolated form Carex pumila.</title>
        <authorList>
            <person name="Peng Y."/>
            <person name="Jiang L."/>
            <person name="Lee J."/>
        </authorList>
    </citation>
    <scope>NUCLEOTIDE SEQUENCE [LARGE SCALE GENOMIC DNA]</scope>
    <source>
        <strain evidence="9 10">JBR3-12</strain>
    </source>
</reference>
<evidence type="ECO:0000256" key="2">
    <source>
        <dbReference type="ARBA" id="ARBA00006464"/>
    </source>
</evidence>
<feature type="transmembrane region" description="Helical" evidence="7">
    <location>
        <begin position="7"/>
        <end position="33"/>
    </location>
</feature>
<evidence type="ECO:0000256" key="3">
    <source>
        <dbReference type="ARBA" id="ARBA00022679"/>
    </source>
</evidence>
<evidence type="ECO:0000256" key="1">
    <source>
        <dbReference type="ARBA" id="ARBA00004141"/>
    </source>
</evidence>
<dbReference type="PANTHER" id="PTHR30576:SF0">
    <property type="entry name" value="UNDECAPRENYL-PHOSPHATE N-ACETYLGALACTOSAMINYL 1-PHOSPHATE TRANSFERASE-RELATED"/>
    <property type="match status" value="1"/>
</dbReference>
<feature type="domain" description="Bacterial sugar transferase" evidence="8">
    <location>
        <begin position="277"/>
        <end position="461"/>
    </location>
</feature>
<evidence type="ECO:0000259" key="8">
    <source>
        <dbReference type="Pfam" id="PF02397"/>
    </source>
</evidence>
<protein>
    <submittedName>
        <fullName evidence="9">Exopolysaccharide biosynthesis polyprenyl glycosylphosphotransferase</fullName>
    </submittedName>
</protein>
<keyword evidence="10" id="KW-1185">Reference proteome</keyword>